<keyword evidence="3" id="KW-1185">Reference proteome</keyword>
<organism evidence="2 3">
    <name type="scientific">Conger conger</name>
    <name type="common">Conger eel</name>
    <name type="synonym">Muraena conger</name>
    <dbReference type="NCBI Taxonomy" id="82655"/>
    <lineage>
        <taxon>Eukaryota</taxon>
        <taxon>Metazoa</taxon>
        <taxon>Chordata</taxon>
        <taxon>Craniata</taxon>
        <taxon>Vertebrata</taxon>
        <taxon>Euteleostomi</taxon>
        <taxon>Actinopterygii</taxon>
        <taxon>Neopterygii</taxon>
        <taxon>Teleostei</taxon>
        <taxon>Anguilliformes</taxon>
        <taxon>Congridae</taxon>
        <taxon>Conger</taxon>
    </lineage>
</organism>
<reference evidence="2" key="1">
    <citation type="journal article" date="2023" name="Science">
        <title>Genome structures resolve the early diversification of teleost fishes.</title>
        <authorList>
            <person name="Parey E."/>
            <person name="Louis A."/>
            <person name="Montfort J."/>
            <person name="Bouchez O."/>
            <person name="Roques C."/>
            <person name="Iampietro C."/>
            <person name="Lluch J."/>
            <person name="Castinel A."/>
            <person name="Donnadieu C."/>
            <person name="Desvignes T."/>
            <person name="Floi Bucao C."/>
            <person name="Jouanno E."/>
            <person name="Wen M."/>
            <person name="Mejri S."/>
            <person name="Dirks R."/>
            <person name="Jansen H."/>
            <person name="Henkel C."/>
            <person name="Chen W.J."/>
            <person name="Zahm M."/>
            <person name="Cabau C."/>
            <person name="Klopp C."/>
            <person name="Thompson A.W."/>
            <person name="Robinson-Rechavi M."/>
            <person name="Braasch I."/>
            <person name="Lecointre G."/>
            <person name="Bobe J."/>
            <person name="Postlethwait J.H."/>
            <person name="Berthelot C."/>
            <person name="Roest Crollius H."/>
            <person name="Guiguen Y."/>
        </authorList>
    </citation>
    <scope>NUCLEOTIDE SEQUENCE</scope>
    <source>
        <strain evidence="2">Concon-B</strain>
    </source>
</reference>
<comment type="caution">
    <text evidence="2">The sequence shown here is derived from an EMBL/GenBank/DDBJ whole genome shotgun (WGS) entry which is preliminary data.</text>
</comment>
<protein>
    <submittedName>
        <fullName evidence="2">Uncharacterized protein</fullName>
    </submittedName>
</protein>
<evidence type="ECO:0000256" key="1">
    <source>
        <dbReference type="SAM" id="MobiDB-lite"/>
    </source>
</evidence>
<accession>A0A9Q1D2U6</accession>
<feature type="region of interest" description="Disordered" evidence="1">
    <location>
        <begin position="1"/>
        <end position="30"/>
    </location>
</feature>
<proteinExistence type="predicted"/>
<dbReference type="EMBL" id="JAFJMO010000015">
    <property type="protein sequence ID" value="KAJ8256193.1"/>
    <property type="molecule type" value="Genomic_DNA"/>
</dbReference>
<sequence>MSRGTGSGAAEVTSPLPAMRSRGVFQSSSGRPWIPCLSARRLSAAVLLTRPTQGTGSHTATAFFRSFAPHTEFKPVTSWRWNALKTQNRLQCSGVQS</sequence>
<dbReference type="AlphaFoldDB" id="A0A9Q1D2U6"/>
<dbReference type="Proteomes" id="UP001152803">
    <property type="component" value="Unassembled WGS sequence"/>
</dbReference>
<gene>
    <name evidence="2" type="ORF">COCON_G00200570</name>
</gene>
<name>A0A9Q1D2U6_CONCO</name>
<evidence type="ECO:0000313" key="3">
    <source>
        <dbReference type="Proteomes" id="UP001152803"/>
    </source>
</evidence>
<evidence type="ECO:0000313" key="2">
    <source>
        <dbReference type="EMBL" id="KAJ8256193.1"/>
    </source>
</evidence>